<dbReference type="SUPFAM" id="SSF51126">
    <property type="entry name" value="Pectin lyase-like"/>
    <property type="match status" value="1"/>
</dbReference>
<dbReference type="PROSITE" id="PS51208">
    <property type="entry name" value="AUTOTRANSPORTER"/>
    <property type="match status" value="1"/>
</dbReference>
<evidence type="ECO:0000259" key="1">
    <source>
        <dbReference type="PROSITE" id="PS51208"/>
    </source>
</evidence>
<dbReference type="InterPro" id="IPR006315">
    <property type="entry name" value="OM_autotransptr_brl_dom"/>
</dbReference>
<dbReference type="NCBIfam" id="TIGR01414">
    <property type="entry name" value="autotrans_barl"/>
    <property type="match status" value="1"/>
</dbReference>
<dbReference type="SMART" id="SM00869">
    <property type="entry name" value="Autotransporter"/>
    <property type="match status" value="1"/>
</dbReference>
<keyword evidence="3" id="KW-1185">Reference proteome</keyword>
<dbReference type="Pfam" id="PF03797">
    <property type="entry name" value="Autotransporter"/>
    <property type="match status" value="1"/>
</dbReference>
<dbReference type="PANTHER" id="PTHR35037:SF3">
    <property type="entry name" value="C-TERMINAL REGION OF AIDA-LIKE PROTEIN"/>
    <property type="match status" value="1"/>
</dbReference>
<dbReference type="RefSeq" id="WP_378229234.1">
    <property type="nucleotide sequence ID" value="NZ_JBHSLL010000026.1"/>
</dbReference>
<accession>A0ABW0GYI2</accession>
<reference evidence="3" key="1">
    <citation type="journal article" date="2019" name="Int. J. Syst. Evol. Microbiol.">
        <title>The Global Catalogue of Microorganisms (GCM) 10K type strain sequencing project: providing services to taxonomists for standard genome sequencing and annotation.</title>
        <authorList>
            <consortium name="The Broad Institute Genomics Platform"/>
            <consortium name="The Broad Institute Genome Sequencing Center for Infectious Disease"/>
            <person name="Wu L."/>
            <person name="Ma J."/>
        </authorList>
    </citation>
    <scope>NUCLEOTIDE SEQUENCE [LARGE SCALE GENOMIC DNA]</scope>
    <source>
        <strain evidence="3">CGMCC 4.1415</strain>
    </source>
</reference>
<dbReference type="EMBL" id="JBHSLL010000026">
    <property type="protein sequence ID" value="MFC5386310.1"/>
    <property type="molecule type" value="Genomic_DNA"/>
</dbReference>
<dbReference type="InterPro" id="IPR011050">
    <property type="entry name" value="Pectin_lyase_fold/virulence"/>
</dbReference>
<gene>
    <name evidence="2" type="ORF">ACFPLB_10065</name>
</gene>
<dbReference type="Gene3D" id="2.40.128.130">
    <property type="entry name" value="Autotransporter beta-domain"/>
    <property type="match status" value="1"/>
</dbReference>
<comment type="caution">
    <text evidence="2">The sequence shown here is derived from an EMBL/GenBank/DDBJ whole genome shotgun (WGS) entry which is preliminary data.</text>
</comment>
<dbReference type="Proteomes" id="UP001596016">
    <property type="component" value="Unassembled WGS sequence"/>
</dbReference>
<dbReference type="InterPro" id="IPR005546">
    <property type="entry name" value="Autotransporte_beta"/>
</dbReference>
<dbReference type="PANTHER" id="PTHR35037">
    <property type="entry name" value="C-TERMINAL REGION OF AIDA-LIKE PROTEIN"/>
    <property type="match status" value="1"/>
</dbReference>
<dbReference type="SUPFAM" id="SSF103515">
    <property type="entry name" value="Autotransporter"/>
    <property type="match status" value="1"/>
</dbReference>
<evidence type="ECO:0000313" key="3">
    <source>
        <dbReference type="Proteomes" id="UP001596016"/>
    </source>
</evidence>
<organism evidence="2 3">
    <name type="scientific">Aquamicrobium segne</name>
    <dbReference type="NCBI Taxonomy" id="469547"/>
    <lineage>
        <taxon>Bacteria</taxon>
        <taxon>Pseudomonadati</taxon>
        <taxon>Pseudomonadota</taxon>
        <taxon>Alphaproteobacteria</taxon>
        <taxon>Hyphomicrobiales</taxon>
        <taxon>Phyllobacteriaceae</taxon>
        <taxon>Aquamicrobium</taxon>
    </lineage>
</organism>
<dbReference type="InterPro" id="IPR012332">
    <property type="entry name" value="Autotransporter_pectin_lyase_C"/>
</dbReference>
<feature type="domain" description="Autotransporter" evidence="1">
    <location>
        <begin position="643"/>
        <end position="925"/>
    </location>
</feature>
<proteinExistence type="predicted"/>
<dbReference type="Pfam" id="PF18883">
    <property type="entry name" value="AC_1"/>
    <property type="match status" value="1"/>
</dbReference>
<name>A0ABW0GYI2_9HYPH</name>
<dbReference type="CDD" id="cd01344">
    <property type="entry name" value="PL2_Passenger_AT"/>
    <property type="match status" value="1"/>
</dbReference>
<evidence type="ECO:0000313" key="2">
    <source>
        <dbReference type="EMBL" id="MFC5386310.1"/>
    </source>
</evidence>
<sequence length="925" mass="97956">MMTVGPVGDPTQATTRGAWYYMGVENATLTLTDDANIVYVPYGNRFLGIHVTGVLPGSPTQGASLLANNIFLDLTANRIDTEKIGIHVDNGATLVGKDVEIDIALNNSSNSVGYGIVVGTGQYNSIPNILDPTVEFSKIYLDNININIDNSASTQRSAVAAGIRAGQYVSSSGEIGTSGYLSVAGNTVISTSGYYSPGIYISGGDSQVHLNDSNITTKGDLSHAIKLGKERSVLTGSAQLYSYGHMKIDTTNANNTSSIHLMGDNTLIDAGFSGSSGEVRSAGTAVHFANDEGLFFIPLRSASDNISAHFNNTIFETTSTSSSLFRIDAGQTNAMLALRGNETIATAANNGWLMEVQNSSAWGNRATSAVLKASDKAQLIGLTTHGTSNSRLDIDLDSGALWKLAARGNQLETFFTTLNLSDGALLDAGGTGITPASFIATGNISNSSGRVGLENSFAGDIFTVNGSYSAGASSVIEMDVALGDDLSEKDFLQINGNTAGNGLVQVFNAGGLGAQTDDGIKIIDVNGLSAATFSLLGDYVFEGDQAVVGGAYAYRLYQGAASDLDDGHWYLRSSLIPTDPETPLYQPGVPVYESYAQSLLGLNGLNTLQQRVGNRFWSGDGNRVIAQGADTIGGYAPAEEAGTYADGNGVWGRIEGAHNKVDPKFSSSGTDYSQNVFKMQAGVDMALSEAESGTLIGGVFAHYTHGKTNVRSIYGDGTISTDGYGFGGSLTWYGNEGFYVDGQGQVTWYDSDLASTLAHTGLVSGNKGFGYALSLETGKRFAITPEWSLTPQAQLTYSNVDFDSFRDVWNTHISLDRGSRFEGRLGLSLDHESSWQNAAGMTDRAHVYGIANLYYGFSEGTRVNVANTQFSQKQERLWGGLGVGGSYNWNDDKYSIYGEGLVNTSLNNFGDSYTLKGNVGFRVKW</sequence>
<dbReference type="InterPro" id="IPR051551">
    <property type="entry name" value="Autotransporter_adhesion"/>
</dbReference>
<dbReference type="InterPro" id="IPR036709">
    <property type="entry name" value="Autotransporte_beta_dom_sf"/>
</dbReference>
<protein>
    <submittedName>
        <fullName evidence="2">Autotransporter outer membrane beta-barrel domain-containing protein</fullName>
    </submittedName>
</protein>
<dbReference type="Gene3D" id="2.160.20.20">
    <property type="match status" value="1"/>
</dbReference>
<dbReference type="InterPro" id="IPR043990">
    <property type="entry name" value="AC_1"/>
</dbReference>